<protein>
    <recommendedName>
        <fullName evidence="4 5">Large ribosomal subunit protein bL32</fullName>
    </recommendedName>
</protein>
<name>A0A1J0AEV8_9CYAN</name>
<evidence type="ECO:0000313" key="7">
    <source>
        <dbReference type="Proteomes" id="UP000180235"/>
    </source>
</evidence>
<dbReference type="InterPro" id="IPR044958">
    <property type="entry name" value="Ribosomal_bL32_plant/cyanobact"/>
</dbReference>
<dbReference type="KEGG" id="glt:GlitD10_2106"/>
<keyword evidence="7" id="KW-1185">Reference proteome</keyword>
<dbReference type="Proteomes" id="UP000180235">
    <property type="component" value="Chromosome"/>
</dbReference>
<sequence>MAVPKKKTSKARSSRRKAVWKREAVFSARKALSLAKSILTGRSRSFYYPPAAEVPDEAEE</sequence>
<proteinExistence type="inferred from homology"/>
<dbReference type="Pfam" id="PF01783">
    <property type="entry name" value="Ribosomal_L32p"/>
    <property type="match status" value="1"/>
</dbReference>
<dbReference type="InterPro" id="IPR002677">
    <property type="entry name" value="Ribosomal_bL32"/>
</dbReference>
<evidence type="ECO:0000256" key="4">
    <source>
        <dbReference type="ARBA" id="ARBA00035178"/>
    </source>
</evidence>
<keyword evidence="3 5" id="KW-0687">Ribonucleoprotein</keyword>
<organism evidence="6 7">
    <name type="scientific">Gloeomargarita lithophora Alchichica-D10</name>
    <dbReference type="NCBI Taxonomy" id="1188229"/>
    <lineage>
        <taxon>Bacteria</taxon>
        <taxon>Bacillati</taxon>
        <taxon>Cyanobacteriota</taxon>
        <taxon>Cyanophyceae</taxon>
        <taxon>Gloeomargaritales</taxon>
        <taxon>Gloeomargaritaceae</taxon>
        <taxon>Gloeomargarita</taxon>
    </lineage>
</organism>
<dbReference type="GO" id="GO:0015934">
    <property type="term" value="C:large ribosomal subunit"/>
    <property type="evidence" value="ECO:0007669"/>
    <property type="project" value="InterPro"/>
</dbReference>
<evidence type="ECO:0000256" key="2">
    <source>
        <dbReference type="ARBA" id="ARBA00022980"/>
    </source>
</evidence>
<dbReference type="RefSeq" id="WP_071454874.1">
    <property type="nucleotide sequence ID" value="NZ_CP017675.1"/>
</dbReference>
<evidence type="ECO:0000313" key="6">
    <source>
        <dbReference type="EMBL" id="APB34435.1"/>
    </source>
</evidence>
<dbReference type="PANTHER" id="PTHR36083:SF1">
    <property type="entry name" value="LARGE RIBOSOMAL SUBUNIT PROTEIN BL32C"/>
    <property type="match status" value="1"/>
</dbReference>
<dbReference type="EMBL" id="CP017675">
    <property type="protein sequence ID" value="APB34435.1"/>
    <property type="molecule type" value="Genomic_DNA"/>
</dbReference>
<comment type="similarity">
    <text evidence="1 5">Belongs to the bacterial ribosomal protein bL32 family.</text>
</comment>
<dbReference type="STRING" id="1188229.GlitD10_2106"/>
<reference evidence="6 7" key="1">
    <citation type="submission" date="2016-10" db="EMBL/GenBank/DDBJ databases">
        <title>Description of Gloeomargarita lithophora gen. nov., sp. nov., a thylakoid-bearing basal-branching cyanobacterium with intracellular carbonates, and proposal for Gloeomargaritales ord. nov.</title>
        <authorList>
            <person name="Moreira D."/>
            <person name="Tavera R."/>
            <person name="Benzerara K."/>
            <person name="Skouri-Panet F."/>
            <person name="Couradeau E."/>
            <person name="Gerard E."/>
            <person name="Loussert C."/>
            <person name="Novelo E."/>
            <person name="Zivanovic Y."/>
            <person name="Lopez-Garcia P."/>
        </authorList>
    </citation>
    <scope>NUCLEOTIDE SEQUENCE [LARGE SCALE GENOMIC DNA]</scope>
    <source>
        <strain evidence="6 7">D10</strain>
    </source>
</reference>
<dbReference type="AlphaFoldDB" id="A0A1J0AEV8"/>
<accession>A0A1J0AEV8</accession>
<evidence type="ECO:0000256" key="5">
    <source>
        <dbReference type="HAMAP-Rule" id="MF_00340"/>
    </source>
</evidence>
<keyword evidence="2 5" id="KW-0689">Ribosomal protein</keyword>
<dbReference type="GO" id="GO:0006412">
    <property type="term" value="P:translation"/>
    <property type="evidence" value="ECO:0007669"/>
    <property type="project" value="UniProtKB-UniRule"/>
</dbReference>
<dbReference type="HAMAP" id="MF_00340">
    <property type="entry name" value="Ribosomal_bL32"/>
    <property type="match status" value="1"/>
</dbReference>
<evidence type="ECO:0000256" key="3">
    <source>
        <dbReference type="ARBA" id="ARBA00023274"/>
    </source>
</evidence>
<gene>
    <name evidence="5" type="primary">rpmF</name>
    <name evidence="5" type="synonym">rpl32</name>
    <name evidence="6" type="ORF">GlitD10_2106</name>
</gene>
<dbReference type="GO" id="GO:0003735">
    <property type="term" value="F:structural constituent of ribosome"/>
    <property type="evidence" value="ECO:0007669"/>
    <property type="project" value="InterPro"/>
</dbReference>
<evidence type="ECO:0000256" key="1">
    <source>
        <dbReference type="ARBA" id="ARBA00008560"/>
    </source>
</evidence>
<dbReference type="PANTHER" id="PTHR36083">
    <property type="entry name" value="50S RIBOSOMAL PROTEIN L32, CHLOROPLASTIC"/>
    <property type="match status" value="1"/>
</dbReference>
<dbReference type="OrthoDB" id="541730at2"/>